<proteinExistence type="predicted"/>
<feature type="signal peptide" evidence="2">
    <location>
        <begin position="1"/>
        <end position="17"/>
    </location>
</feature>
<name>A0A8E3AR77_9RHOB</name>
<organism evidence="3 4">
    <name type="scientific">Rhodovulum kholense</name>
    <dbReference type="NCBI Taxonomy" id="453584"/>
    <lineage>
        <taxon>Bacteria</taxon>
        <taxon>Pseudomonadati</taxon>
        <taxon>Pseudomonadota</taxon>
        <taxon>Alphaproteobacteria</taxon>
        <taxon>Rhodobacterales</taxon>
        <taxon>Paracoccaceae</taxon>
        <taxon>Rhodovulum</taxon>
    </lineage>
</organism>
<evidence type="ECO:0000256" key="2">
    <source>
        <dbReference type="SAM" id="SignalP"/>
    </source>
</evidence>
<feature type="chain" id="PRO_5034378064" evidence="2">
    <location>
        <begin position="18"/>
        <end position="430"/>
    </location>
</feature>
<feature type="region of interest" description="Disordered" evidence="1">
    <location>
        <begin position="403"/>
        <end position="430"/>
    </location>
</feature>
<dbReference type="OrthoDB" id="7688940at2"/>
<dbReference type="AlphaFoldDB" id="A0A8E3AR77"/>
<reference evidence="3 4" key="1">
    <citation type="submission" date="2018-04" db="EMBL/GenBank/DDBJ databases">
        <title>Genomic Encyclopedia of Archaeal and Bacterial Type Strains, Phase II (KMG-II): from individual species to whole genera.</title>
        <authorList>
            <person name="Goeker M."/>
        </authorList>
    </citation>
    <scope>NUCLEOTIDE SEQUENCE [LARGE SCALE GENOMIC DNA]</scope>
    <source>
        <strain evidence="3 4">DSM 19783</strain>
    </source>
</reference>
<dbReference type="EMBL" id="QAYC01000008">
    <property type="protein sequence ID" value="PTW48275.1"/>
    <property type="molecule type" value="Genomic_DNA"/>
</dbReference>
<sequence length="430" mass="47160">MVRLLVLLLLIALPAHAQNRAQNRAQDRDAPRLELILDPRAVAPFEGEMVLATLRGIYRQVITREEVKLRPMTDFDWVRLGQDRWKEERIDGRPARVFERRIAFYPRRAGALRILPVAHALEVLGPDGGRKTVTVRSAPVALNVRTKPATGTERWLPLRALEISDSWDVDPARLADGQGATRRVVLRAFGATPERMPPQPDLRQPWLIVFAPPEERDFQVTPEGPVATVVWTWHLRPVTGEPGVIPAITLPWFDTGDRTARSATIPAAPIGYASFSASAGPRARPVGPPGWAFWGLAGLSALATAALASRGRSPAGHLAVRMGRRWRRRALEIRLRRQVRAGDAVGARRNAARLLEDFSTLDEAERLTRLRPADEVLFADGAAARATGQTPLGALPASVLSGLTSNGDAAAEPPVRHVPAWRSGTPSSRQ</sequence>
<evidence type="ECO:0000313" key="3">
    <source>
        <dbReference type="EMBL" id="PTW48275.1"/>
    </source>
</evidence>
<comment type="caution">
    <text evidence="3">The sequence shown here is derived from an EMBL/GenBank/DDBJ whole genome shotgun (WGS) entry which is preliminary data.</text>
</comment>
<evidence type="ECO:0000313" key="4">
    <source>
        <dbReference type="Proteomes" id="UP000244037"/>
    </source>
</evidence>
<evidence type="ECO:0000256" key="1">
    <source>
        <dbReference type="SAM" id="MobiDB-lite"/>
    </source>
</evidence>
<gene>
    <name evidence="3" type="ORF">C8N38_10824</name>
</gene>
<protein>
    <submittedName>
        <fullName evidence="3">Oxygen tolerance protein BatD</fullName>
    </submittedName>
</protein>
<dbReference type="PANTHER" id="PTHR40940">
    <property type="entry name" value="PROTEIN BATD-RELATED"/>
    <property type="match status" value="1"/>
</dbReference>
<keyword evidence="2" id="KW-0732">Signal</keyword>
<accession>A0A8E3AR77</accession>
<dbReference type="RefSeq" id="WP_108027346.1">
    <property type="nucleotide sequence ID" value="NZ_QAYC01000008.1"/>
</dbReference>
<dbReference type="Proteomes" id="UP000244037">
    <property type="component" value="Unassembled WGS sequence"/>
</dbReference>
<dbReference type="PANTHER" id="PTHR40940:SF1">
    <property type="entry name" value="PROTEIN BATD"/>
    <property type="match status" value="1"/>
</dbReference>
<dbReference type="InterPro" id="IPR025738">
    <property type="entry name" value="BatD"/>
</dbReference>
<keyword evidence="4" id="KW-1185">Reference proteome</keyword>